<accession>C5KVR0</accession>
<proteinExistence type="predicted"/>
<dbReference type="RefSeq" id="XP_002779650.1">
    <property type="nucleotide sequence ID" value="XM_002779604.1"/>
</dbReference>
<evidence type="ECO:0000313" key="2">
    <source>
        <dbReference type="Proteomes" id="UP000007800"/>
    </source>
</evidence>
<dbReference type="Proteomes" id="UP000007800">
    <property type="component" value="Unassembled WGS sequence"/>
</dbReference>
<name>C5KVR0_PERM5</name>
<dbReference type="AlphaFoldDB" id="C5KVR0"/>
<dbReference type="EMBL" id="GG676694">
    <property type="protein sequence ID" value="EER11445.1"/>
    <property type="molecule type" value="Genomic_DNA"/>
</dbReference>
<protein>
    <submittedName>
        <fullName evidence="1">Uncharacterized protein</fullName>
    </submittedName>
</protein>
<gene>
    <name evidence="1" type="ORF">Pmar_PMAR011111</name>
</gene>
<keyword evidence="2" id="KW-1185">Reference proteome</keyword>
<reference evidence="1 2" key="1">
    <citation type="submission" date="2008-07" db="EMBL/GenBank/DDBJ databases">
        <authorList>
            <person name="El-Sayed N."/>
            <person name="Caler E."/>
            <person name="Inman J."/>
            <person name="Amedeo P."/>
            <person name="Hass B."/>
            <person name="Wortman J."/>
        </authorList>
    </citation>
    <scope>NUCLEOTIDE SEQUENCE [LARGE SCALE GENOMIC DNA]</scope>
    <source>
        <strain evidence="2">ATCC 50983 / TXsc</strain>
    </source>
</reference>
<sequence length="57" mass="7097">MDMDTNDYDDDDDVSLVHRYHLCDATNKDVYQEYLHFYWIENKEIIIYKNIRMSKME</sequence>
<dbReference type="GeneID" id="9046786"/>
<organism evidence="2">
    <name type="scientific">Perkinsus marinus (strain ATCC 50983 / TXsc)</name>
    <dbReference type="NCBI Taxonomy" id="423536"/>
    <lineage>
        <taxon>Eukaryota</taxon>
        <taxon>Sar</taxon>
        <taxon>Alveolata</taxon>
        <taxon>Perkinsozoa</taxon>
        <taxon>Perkinsea</taxon>
        <taxon>Perkinsida</taxon>
        <taxon>Perkinsidae</taxon>
        <taxon>Perkinsus</taxon>
    </lineage>
</organism>
<dbReference type="InParanoid" id="C5KVR0"/>
<evidence type="ECO:0000313" key="1">
    <source>
        <dbReference type="EMBL" id="EER11445.1"/>
    </source>
</evidence>